<reference evidence="1 2" key="1">
    <citation type="submission" date="2019-05" db="EMBL/GenBank/DDBJ databases">
        <title>Another draft genome of Portunus trituberculatus and its Hox gene families provides insights of decapod evolution.</title>
        <authorList>
            <person name="Jeong J.-H."/>
            <person name="Song I."/>
            <person name="Kim S."/>
            <person name="Choi T."/>
            <person name="Kim D."/>
            <person name="Ryu S."/>
            <person name="Kim W."/>
        </authorList>
    </citation>
    <scope>NUCLEOTIDE SEQUENCE [LARGE SCALE GENOMIC DNA]</scope>
    <source>
        <tissue evidence="1">Muscle</tissue>
    </source>
</reference>
<dbReference type="AlphaFoldDB" id="A0A5B7GC78"/>
<evidence type="ECO:0000313" key="2">
    <source>
        <dbReference type="Proteomes" id="UP000324222"/>
    </source>
</evidence>
<gene>
    <name evidence="1" type="ORF">E2C01_049077</name>
</gene>
<accession>A0A5B7GC78</accession>
<comment type="caution">
    <text evidence="1">The sequence shown here is derived from an EMBL/GenBank/DDBJ whole genome shotgun (WGS) entry which is preliminary data.</text>
</comment>
<dbReference type="Proteomes" id="UP000324222">
    <property type="component" value="Unassembled WGS sequence"/>
</dbReference>
<evidence type="ECO:0000313" key="1">
    <source>
        <dbReference type="EMBL" id="MPC55146.1"/>
    </source>
</evidence>
<dbReference type="EMBL" id="VSRR010012928">
    <property type="protein sequence ID" value="MPC55146.1"/>
    <property type="molecule type" value="Genomic_DNA"/>
</dbReference>
<sequence>MDVLPWLIHNKGAQNTAVVTDCIFGIEQENKVNSSTRNLILKRSALSPMFSKATEKTGVVFKSVSPSNCEKNLDLPLEQQNSLKNSVTPTRASFITTFKDQRRLASFSKVFSTLIVKNSCYSTSRTAKHP</sequence>
<name>A0A5B7GC78_PORTR</name>
<proteinExistence type="predicted"/>
<protein>
    <submittedName>
        <fullName evidence="1">Uncharacterized protein</fullName>
    </submittedName>
</protein>
<keyword evidence="2" id="KW-1185">Reference proteome</keyword>
<organism evidence="1 2">
    <name type="scientific">Portunus trituberculatus</name>
    <name type="common">Swimming crab</name>
    <name type="synonym">Neptunus trituberculatus</name>
    <dbReference type="NCBI Taxonomy" id="210409"/>
    <lineage>
        <taxon>Eukaryota</taxon>
        <taxon>Metazoa</taxon>
        <taxon>Ecdysozoa</taxon>
        <taxon>Arthropoda</taxon>
        <taxon>Crustacea</taxon>
        <taxon>Multicrustacea</taxon>
        <taxon>Malacostraca</taxon>
        <taxon>Eumalacostraca</taxon>
        <taxon>Eucarida</taxon>
        <taxon>Decapoda</taxon>
        <taxon>Pleocyemata</taxon>
        <taxon>Brachyura</taxon>
        <taxon>Eubrachyura</taxon>
        <taxon>Portunoidea</taxon>
        <taxon>Portunidae</taxon>
        <taxon>Portuninae</taxon>
        <taxon>Portunus</taxon>
    </lineage>
</organism>